<feature type="domain" description="M23ase beta-sheet core" evidence="2">
    <location>
        <begin position="56"/>
        <end position="150"/>
    </location>
</feature>
<evidence type="ECO:0000256" key="1">
    <source>
        <dbReference type="SAM" id="SignalP"/>
    </source>
</evidence>
<dbReference type="SUPFAM" id="SSF51261">
    <property type="entry name" value="Duplicated hybrid motif"/>
    <property type="match status" value="1"/>
</dbReference>
<comment type="caution">
    <text evidence="3">The sequence shown here is derived from an EMBL/GenBank/DDBJ whole genome shotgun (WGS) entry which is preliminary data.</text>
</comment>
<dbReference type="InterPro" id="IPR016047">
    <property type="entry name" value="M23ase_b-sheet_dom"/>
</dbReference>
<dbReference type="Pfam" id="PF01551">
    <property type="entry name" value="Peptidase_M23"/>
    <property type="match status" value="1"/>
</dbReference>
<protein>
    <submittedName>
        <fullName evidence="3">Peptidoglycan DD-metalloendopeptidase family protein</fullName>
    </submittedName>
</protein>
<accession>A0A7K1YBM4</accession>
<dbReference type="InterPro" id="IPR050570">
    <property type="entry name" value="Cell_wall_metabolism_enzyme"/>
</dbReference>
<dbReference type="CDD" id="cd12797">
    <property type="entry name" value="M23_peptidase"/>
    <property type="match status" value="1"/>
</dbReference>
<reference evidence="3 4" key="1">
    <citation type="submission" date="2019-11" db="EMBL/GenBank/DDBJ databases">
        <title>Pedobacter sp. HMF7647 Genome sequencing and assembly.</title>
        <authorList>
            <person name="Kang H."/>
            <person name="Kim H."/>
            <person name="Joh K."/>
        </authorList>
    </citation>
    <scope>NUCLEOTIDE SEQUENCE [LARGE SCALE GENOMIC DNA]</scope>
    <source>
        <strain evidence="3 4">HMF7647</strain>
    </source>
</reference>
<name>A0A7K1YBM4_9SPHI</name>
<sequence>MVLKRNTCLTFLLLLTVTKAWPQMDSDQLNFSFPLKNLRMTSRFGWRIHPITGKVQFHQGVDLAARHDTVFCILNGIVKVIGYNAYIGNYIIITHSGDVESIYGHLSVISVLPNEEIVAGQAIGITGATGRVIGEHLHFSIKYHGQELSPLAFLCGLFARPP</sequence>
<keyword evidence="4" id="KW-1185">Reference proteome</keyword>
<dbReference type="PANTHER" id="PTHR21666">
    <property type="entry name" value="PEPTIDASE-RELATED"/>
    <property type="match status" value="1"/>
</dbReference>
<dbReference type="RefSeq" id="WP_160845181.1">
    <property type="nucleotide sequence ID" value="NZ_WVHT01000006.1"/>
</dbReference>
<evidence type="ECO:0000313" key="4">
    <source>
        <dbReference type="Proteomes" id="UP000466586"/>
    </source>
</evidence>
<dbReference type="InterPro" id="IPR011055">
    <property type="entry name" value="Dup_hybrid_motif"/>
</dbReference>
<evidence type="ECO:0000313" key="3">
    <source>
        <dbReference type="EMBL" id="MXV51997.1"/>
    </source>
</evidence>
<keyword evidence="1" id="KW-0732">Signal</keyword>
<feature type="signal peptide" evidence="1">
    <location>
        <begin position="1"/>
        <end position="22"/>
    </location>
</feature>
<dbReference type="Proteomes" id="UP000466586">
    <property type="component" value="Unassembled WGS sequence"/>
</dbReference>
<dbReference type="PANTHER" id="PTHR21666:SF270">
    <property type="entry name" value="MUREIN HYDROLASE ACTIVATOR ENVC"/>
    <property type="match status" value="1"/>
</dbReference>
<dbReference type="GO" id="GO:0004222">
    <property type="term" value="F:metalloendopeptidase activity"/>
    <property type="evidence" value="ECO:0007669"/>
    <property type="project" value="TreeGrafter"/>
</dbReference>
<organism evidence="3 4">
    <name type="scientific">Hufsiella arboris</name>
    <dbReference type="NCBI Taxonomy" id="2695275"/>
    <lineage>
        <taxon>Bacteria</taxon>
        <taxon>Pseudomonadati</taxon>
        <taxon>Bacteroidota</taxon>
        <taxon>Sphingobacteriia</taxon>
        <taxon>Sphingobacteriales</taxon>
        <taxon>Sphingobacteriaceae</taxon>
        <taxon>Hufsiella</taxon>
    </lineage>
</organism>
<proteinExistence type="predicted"/>
<gene>
    <name evidence="3" type="ORF">GS399_13530</name>
</gene>
<dbReference type="EMBL" id="WVHT01000006">
    <property type="protein sequence ID" value="MXV51997.1"/>
    <property type="molecule type" value="Genomic_DNA"/>
</dbReference>
<feature type="chain" id="PRO_5029491436" evidence="1">
    <location>
        <begin position="23"/>
        <end position="162"/>
    </location>
</feature>
<dbReference type="Gene3D" id="2.70.70.10">
    <property type="entry name" value="Glucose Permease (Domain IIA)"/>
    <property type="match status" value="1"/>
</dbReference>
<evidence type="ECO:0000259" key="2">
    <source>
        <dbReference type="Pfam" id="PF01551"/>
    </source>
</evidence>
<dbReference type="AlphaFoldDB" id="A0A7K1YBM4"/>